<evidence type="ECO:0008006" key="3">
    <source>
        <dbReference type="Google" id="ProtNLM"/>
    </source>
</evidence>
<dbReference type="AlphaFoldDB" id="X1JZE7"/>
<reference evidence="2" key="1">
    <citation type="journal article" date="2014" name="Front. Microbiol.">
        <title>High frequency of phylogenetically diverse reductive dehalogenase-homologous genes in deep subseafloor sedimentary metagenomes.</title>
        <authorList>
            <person name="Kawai M."/>
            <person name="Futagami T."/>
            <person name="Toyoda A."/>
            <person name="Takaki Y."/>
            <person name="Nishi S."/>
            <person name="Hori S."/>
            <person name="Arai W."/>
            <person name="Tsubouchi T."/>
            <person name="Morono Y."/>
            <person name="Uchiyama I."/>
            <person name="Ito T."/>
            <person name="Fujiyama A."/>
            <person name="Inagaki F."/>
            <person name="Takami H."/>
        </authorList>
    </citation>
    <scope>NUCLEOTIDE SEQUENCE</scope>
    <source>
        <strain evidence="2">Expedition CK06-06</strain>
    </source>
</reference>
<feature type="region of interest" description="Disordered" evidence="1">
    <location>
        <begin position="156"/>
        <end position="186"/>
    </location>
</feature>
<evidence type="ECO:0000256" key="1">
    <source>
        <dbReference type="SAM" id="MobiDB-lite"/>
    </source>
</evidence>
<accession>X1JZE7</accession>
<dbReference type="EMBL" id="BARU01026234">
    <property type="protein sequence ID" value="GAH75213.1"/>
    <property type="molecule type" value="Genomic_DNA"/>
</dbReference>
<organism evidence="2">
    <name type="scientific">marine sediment metagenome</name>
    <dbReference type="NCBI Taxonomy" id="412755"/>
    <lineage>
        <taxon>unclassified sequences</taxon>
        <taxon>metagenomes</taxon>
        <taxon>ecological metagenomes</taxon>
    </lineage>
</organism>
<evidence type="ECO:0000313" key="2">
    <source>
        <dbReference type="EMBL" id="GAH75213.1"/>
    </source>
</evidence>
<dbReference type="PANTHER" id="PTHR33293:SF1">
    <property type="entry name" value="INSERTION ELEMENT IS1 1 PROTEIN INSB-RELATED"/>
    <property type="match status" value="1"/>
</dbReference>
<dbReference type="InterPro" id="IPR051354">
    <property type="entry name" value="Transposase_27_IS1"/>
</dbReference>
<sequence>MDKAEIKTALLSLSIEERASLLAEIENETNIHSPVLGQRRELLNNKIGYCPHCNSKKYRKHGIDKGSQRYFCNNCKHTFTEYTGTWLAGIHKKELVGPYLKLMEQELSLDKIKVNLGINKKTAFDWRHKVLSGLENVDKGNFKGVTESDDTFFLQSSKGRKLEDRPPRKRGGAANKRGISNEQVAV</sequence>
<feature type="non-terminal residue" evidence="2">
    <location>
        <position position="186"/>
    </location>
</feature>
<name>X1JZE7_9ZZZZ</name>
<dbReference type="PANTHER" id="PTHR33293">
    <property type="entry name" value="INSERTION ELEMENT IS1 1 PROTEIN INSB-RELATED"/>
    <property type="match status" value="1"/>
</dbReference>
<protein>
    <recommendedName>
        <fullName evidence="3">InsA N-terminal domain-containing protein</fullName>
    </recommendedName>
</protein>
<gene>
    <name evidence="2" type="ORF">S03H2_42171</name>
</gene>
<proteinExistence type="predicted"/>
<comment type="caution">
    <text evidence="2">The sequence shown here is derived from an EMBL/GenBank/DDBJ whole genome shotgun (WGS) entry which is preliminary data.</text>
</comment>